<proteinExistence type="predicted"/>
<dbReference type="AlphaFoldDB" id="A0A081BNJ3"/>
<dbReference type="STRING" id="1499966.U14_03205"/>
<dbReference type="EMBL" id="DF820458">
    <property type="protein sequence ID" value="GAK51959.1"/>
    <property type="molecule type" value="Genomic_DNA"/>
</dbReference>
<feature type="transmembrane region" description="Helical" evidence="1">
    <location>
        <begin position="131"/>
        <end position="151"/>
    </location>
</feature>
<keyword evidence="1" id="KW-0812">Transmembrane</keyword>
<keyword evidence="3" id="KW-1185">Reference proteome</keyword>
<feature type="transmembrane region" description="Helical" evidence="1">
    <location>
        <begin position="183"/>
        <end position="205"/>
    </location>
</feature>
<feature type="transmembrane region" description="Helical" evidence="1">
    <location>
        <begin position="38"/>
        <end position="59"/>
    </location>
</feature>
<dbReference type="HOGENOM" id="CLU_038126_0_0_0"/>
<evidence type="ECO:0000313" key="2">
    <source>
        <dbReference type="EMBL" id="GAK51959.1"/>
    </source>
</evidence>
<keyword evidence="1" id="KW-0472">Membrane</keyword>
<sequence length="537" mass="61334">MSQPIEMQRYAKYLIHGSLFYLLLPYLIFFIGMLKWPIALLMTICALVGAMACSRAVAAPIPEERASCSRWFWVTLFFVVACCLLISGIGGYGYQDHDWFKHNAILSALIESPWPLSYTFKIDGTPTPFPLVYYIAYYLPAAVIGKLFGWFWANQALWVWTFFGVWLSLSWFALLAKRFEWRTLAVFFAFSGFDVLGIIWVRAFFLNQPLYISQWTHIERWSGNWEYQSFISLMFWVPNQAIIGWIGSGLVFYALLNSSRKTPLLFFLALTALWSPFLTVGLFPFLLGDLLSERASLWAKIRSYISVANLCGGALLLLCALFYASRSADSPIMLEKIANGFIFFHPLVPNLPWQDTLNLLLLFWSLECGAYVFLIFVSHRLLTSKEKQLFLVSAVVLTVLPLFRYGYWNDLMMRASIPSLFIFCLLTCKVLFHSSSKRWVIVLLVMTLGIGSLNGMIEVRRHLKKIAEAGELVRLPKPHPLYHAPDTSVNPSFFSQYVGDADSLFFRKFAKPLLLTPPELTIEDIRPVSADIQGGNQ</sequence>
<feature type="transmembrane region" description="Helical" evidence="1">
    <location>
        <begin position="413"/>
        <end position="432"/>
    </location>
</feature>
<gene>
    <name evidence="2" type="ORF">U14_03205</name>
</gene>
<feature type="transmembrane region" description="Helical" evidence="1">
    <location>
        <begin position="71"/>
        <end position="94"/>
    </location>
</feature>
<dbReference type="Proteomes" id="UP000030700">
    <property type="component" value="Unassembled WGS sequence"/>
</dbReference>
<feature type="transmembrane region" description="Helical" evidence="1">
    <location>
        <begin position="359"/>
        <end position="377"/>
    </location>
</feature>
<organism evidence="2 3">
    <name type="scientific">Candidatus Moduliflexus flocculans</name>
    <dbReference type="NCBI Taxonomy" id="1499966"/>
    <lineage>
        <taxon>Bacteria</taxon>
        <taxon>Candidatus Moduliflexota</taxon>
        <taxon>Candidatus Moduliflexia</taxon>
        <taxon>Candidatus Moduliflexales</taxon>
        <taxon>Candidatus Moduliflexaceae</taxon>
    </lineage>
</organism>
<reference evidence="2 3" key="1">
    <citation type="journal article" date="2015" name="PeerJ">
        <title>First genomic representation of candidate bacterial phylum KSB3 points to enhanced environmental sensing as a trigger of wastewater bulking.</title>
        <authorList>
            <person name="Sekiguchi Y."/>
            <person name="Ohashi A."/>
            <person name="Parks D.H."/>
            <person name="Yamauchi T."/>
            <person name="Tyson G.W."/>
            <person name="Hugenholtz P."/>
        </authorList>
    </citation>
    <scope>NUCLEOTIDE SEQUENCE [LARGE SCALE GENOMIC DNA]</scope>
</reference>
<feature type="transmembrane region" description="Helical" evidence="1">
    <location>
        <begin position="307"/>
        <end position="325"/>
    </location>
</feature>
<feature type="transmembrane region" description="Helical" evidence="1">
    <location>
        <begin position="263"/>
        <end position="287"/>
    </location>
</feature>
<feature type="transmembrane region" description="Helical" evidence="1">
    <location>
        <begin position="157"/>
        <end position="176"/>
    </location>
</feature>
<keyword evidence="1" id="KW-1133">Transmembrane helix</keyword>
<protein>
    <submittedName>
        <fullName evidence="2">Uncharacterized protein</fullName>
    </submittedName>
</protein>
<feature type="transmembrane region" description="Helical" evidence="1">
    <location>
        <begin position="389"/>
        <end position="407"/>
    </location>
</feature>
<name>A0A081BNJ3_9BACT</name>
<accession>A0A081BNJ3</accession>
<feature type="transmembrane region" description="Helical" evidence="1">
    <location>
        <begin position="230"/>
        <end position="256"/>
    </location>
</feature>
<feature type="transmembrane region" description="Helical" evidence="1">
    <location>
        <begin position="12"/>
        <end position="32"/>
    </location>
</feature>
<evidence type="ECO:0000256" key="1">
    <source>
        <dbReference type="SAM" id="Phobius"/>
    </source>
</evidence>
<evidence type="ECO:0000313" key="3">
    <source>
        <dbReference type="Proteomes" id="UP000030700"/>
    </source>
</evidence>
<feature type="transmembrane region" description="Helical" evidence="1">
    <location>
        <begin position="439"/>
        <end position="457"/>
    </location>
</feature>